<dbReference type="InterPro" id="IPR052360">
    <property type="entry name" value="Transcr_Regulatory_Proteins"/>
</dbReference>
<evidence type="ECO:0000256" key="6">
    <source>
        <dbReference type="ARBA" id="ARBA00023242"/>
    </source>
</evidence>
<dbReference type="InterPro" id="IPR021858">
    <property type="entry name" value="Fun_TF"/>
</dbReference>
<dbReference type="GO" id="GO:0003677">
    <property type="term" value="F:DNA binding"/>
    <property type="evidence" value="ECO:0007669"/>
    <property type="project" value="UniProtKB-KW"/>
</dbReference>
<dbReference type="PANTHER" id="PTHR36206:SF12">
    <property type="entry name" value="ASPERCRYPTIN BIOSYNTHESIS CLUSTER-SPECIFIC TRANSCRIPTION REGULATOR ATNN-RELATED"/>
    <property type="match status" value="1"/>
</dbReference>
<evidence type="ECO:0000256" key="2">
    <source>
        <dbReference type="ARBA" id="ARBA00022833"/>
    </source>
</evidence>
<sequence>MPTNRSVIAKPKARSGCVTCKSRHVKCDEQKPACLRCRSSKRICGGYTVVPKSAPSATNLVDDEERRGFLYFQARTIRKIFGQQDAQDWIPLILQLGHAEAPVKHAIISLASLHRSLEPTEHLLYPCSKNPKQAIDKAQVVALKHYNAAIKILRVEQPDMTTRPDLVMILCILFVCIEQFRRNDATCLTHLLAGFRLINWWRSFTSSYDKLRHFSKPTMELVNDKITLVLQRLRVQFSLCMDSRHDLHDALDLPSFPPPTIPTCYDSLDAARMDFDRIMNYAFSVLHPRGITVSYEPAQDVISILGRWKQALDTLDSQTEGRTTLQRCIRKLLEIYSHISIIIASTYNVEFETTFDDYTPRFQAIVDLADDLVHYWQIVPQEFSLLYSFDLGLTPPMFLVASRCRHSRIRRKAMDLMLNSPFYHGAWQDRYSGLCARRMIEIEELGLEEGAFVPEKARIRKVYADLDEENEQIVMQYLCNRNN</sequence>
<keyword evidence="6" id="KW-0539">Nucleus</keyword>
<dbReference type="CDD" id="cd00067">
    <property type="entry name" value="GAL4"/>
    <property type="match status" value="1"/>
</dbReference>
<proteinExistence type="predicted"/>
<name>A0A9N9ZMI5_9HYPO</name>
<dbReference type="GO" id="GO:0008270">
    <property type="term" value="F:zinc ion binding"/>
    <property type="evidence" value="ECO:0007669"/>
    <property type="project" value="InterPro"/>
</dbReference>
<evidence type="ECO:0000256" key="5">
    <source>
        <dbReference type="ARBA" id="ARBA00023163"/>
    </source>
</evidence>
<evidence type="ECO:0000259" key="7">
    <source>
        <dbReference type="PROSITE" id="PS50048"/>
    </source>
</evidence>
<evidence type="ECO:0000313" key="9">
    <source>
        <dbReference type="Proteomes" id="UP000775872"/>
    </source>
</evidence>
<organism evidence="8 9">
    <name type="scientific">Clonostachys solani</name>
    <dbReference type="NCBI Taxonomy" id="160281"/>
    <lineage>
        <taxon>Eukaryota</taxon>
        <taxon>Fungi</taxon>
        <taxon>Dikarya</taxon>
        <taxon>Ascomycota</taxon>
        <taxon>Pezizomycotina</taxon>
        <taxon>Sordariomycetes</taxon>
        <taxon>Hypocreomycetidae</taxon>
        <taxon>Hypocreales</taxon>
        <taxon>Bionectriaceae</taxon>
        <taxon>Clonostachys</taxon>
    </lineage>
</organism>
<protein>
    <recommendedName>
        <fullName evidence="7">Zn(2)-C6 fungal-type domain-containing protein</fullName>
    </recommendedName>
</protein>
<keyword evidence="4" id="KW-0238">DNA-binding</keyword>
<dbReference type="Proteomes" id="UP000775872">
    <property type="component" value="Unassembled WGS sequence"/>
</dbReference>
<dbReference type="GO" id="GO:0000981">
    <property type="term" value="F:DNA-binding transcription factor activity, RNA polymerase II-specific"/>
    <property type="evidence" value="ECO:0007669"/>
    <property type="project" value="InterPro"/>
</dbReference>
<accession>A0A9N9ZMI5</accession>
<dbReference type="Gene3D" id="4.10.240.10">
    <property type="entry name" value="Zn(2)-C6 fungal-type DNA-binding domain"/>
    <property type="match status" value="1"/>
</dbReference>
<dbReference type="InterPro" id="IPR036864">
    <property type="entry name" value="Zn2-C6_fun-type_DNA-bd_sf"/>
</dbReference>
<dbReference type="EMBL" id="CABFOC020000082">
    <property type="protein sequence ID" value="CAH0057890.1"/>
    <property type="molecule type" value="Genomic_DNA"/>
</dbReference>
<keyword evidence="3" id="KW-0805">Transcription regulation</keyword>
<dbReference type="PROSITE" id="PS00463">
    <property type="entry name" value="ZN2_CY6_FUNGAL_1"/>
    <property type="match status" value="1"/>
</dbReference>
<dbReference type="InterPro" id="IPR001138">
    <property type="entry name" value="Zn2Cys6_DnaBD"/>
</dbReference>
<dbReference type="PANTHER" id="PTHR36206">
    <property type="entry name" value="ASPERCRYPTIN BIOSYNTHESIS CLUSTER-SPECIFIC TRANSCRIPTION REGULATOR ATNN-RELATED"/>
    <property type="match status" value="1"/>
</dbReference>
<dbReference type="Pfam" id="PF00172">
    <property type="entry name" value="Zn_clus"/>
    <property type="match status" value="1"/>
</dbReference>
<evidence type="ECO:0000256" key="4">
    <source>
        <dbReference type="ARBA" id="ARBA00023125"/>
    </source>
</evidence>
<dbReference type="PROSITE" id="PS50048">
    <property type="entry name" value="ZN2_CY6_FUNGAL_2"/>
    <property type="match status" value="1"/>
</dbReference>
<dbReference type="SUPFAM" id="SSF57701">
    <property type="entry name" value="Zn2/Cys6 DNA-binding domain"/>
    <property type="match status" value="1"/>
</dbReference>
<evidence type="ECO:0000256" key="1">
    <source>
        <dbReference type="ARBA" id="ARBA00022723"/>
    </source>
</evidence>
<keyword evidence="2" id="KW-0862">Zinc</keyword>
<keyword evidence="9" id="KW-1185">Reference proteome</keyword>
<reference evidence="8 9" key="2">
    <citation type="submission" date="2021-10" db="EMBL/GenBank/DDBJ databases">
        <authorList>
            <person name="Piombo E."/>
        </authorList>
    </citation>
    <scope>NUCLEOTIDE SEQUENCE [LARGE SCALE GENOMIC DNA]</scope>
</reference>
<dbReference type="Pfam" id="PF11951">
    <property type="entry name" value="Fungal_trans_2"/>
    <property type="match status" value="1"/>
</dbReference>
<gene>
    <name evidence="8" type="ORF">CSOL1703_00008367</name>
</gene>
<evidence type="ECO:0000256" key="3">
    <source>
        <dbReference type="ARBA" id="ARBA00023015"/>
    </source>
</evidence>
<dbReference type="SMART" id="SM00066">
    <property type="entry name" value="GAL4"/>
    <property type="match status" value="1"/>
</dbReference>
<feature type="domain" description="Zn(2)-C6 fungal-type" evidence="7">
    <location>
        <begin position="16"/>
        <end position="44"/>
    </location>
</feature>
<keyword evidence="1" id="KW-0479">Metal-binding</keyword>
<comment type="caution">
    <text evidence="8">The sequence shown here is derived from an EMBL/GenBank/DDBJ whole genome shotgun (WGS) entry which is preliminary data.</text>
</comment>
<dbReference type="AlphaFoldDB" id="A0A9N9ZMI5"/>
<reference evidence="9" key="1">
    <citation type="submission" date="2019-06" db="EMBL/GenBank/DDBJ databases">
        <authorList>
            <person name="Broberg M."/>
        </authorList>
    </citation>
    <scope>NUCLEOTIDE SEQUENCE [LARGE SCALE GENOMIC DNA]</scope>
</reference>
<dbReference type="OrthoDB" id="3145928at2759"/>
<keyword evidence="5" id="KW-0804">Transcription</keyword>
<evidence type="ECO:0000313" key="8">
    <source>
        <dbReference type="EMBL" id="CAH0057890.1"/>
    </source>
</evidence>